<dbReference type="NCBIfam" id="TIGR01484">
    <property type="entry name" value="HAD-SF-IIB"/>
    <property type="match status" value="1"/>
</dbReference>
<dbReference type="SFLD" id="SFLDS00003">
    <property type="entry name" value="Haloacid_Dehalogenase"/>
    <property type="match status" value="1"/>
</dbReference>
<dbReference type="EMBL" id="JAEQMG010000140">
    <property type="protein sequence ID" value="MBK6089464.1"/>
    <property type="molecule type" value="Genomic_DNA"/>
</dbReference>
<sequence>MEIKLLALDLDGTVLRTDNTLAPEVKDSIKQAIDGGIEVAVASGRPFSSMPKDVLAIDGISWVVASNGAAIYKNGVRAHSDTLSEADVLRVLDLTKEHDLIWEAFLEGETCTDKRYYDDPTKYGCSEAYVGYVRGSRGCCADMRGYIRRNRKNLDSIEFVSTDKALRESLWGMLERELPNVYITSSSKNFVELMNGTATKANALKRLCGLLDINIKNTAAAGNADNDADMLALAGLGAAVSNATPACLRAADKVIPSNDEGGVRELIKFLL</sequence>
<dbReference type="GO" id="GO:0005829">
    <property type="term" value="C:cytosol"/>
    <property type="evidence" value="ECO:0007669"/>
    <property type="project" value="TreeGrafter"/>
</dbReference>
<dbReference type="InterPro" id="IPR036412">
    <property type="entry name" value="HAD-like_sf"/>
</dbReference>
<keyword evidence="2" id="KW-1185">Reference proteome</keyword>
<dbReference type="Proteomes" id="UP000633365">
    <property type="component" value="Unassembled WGS sequence"/>
</dbReference>
<dbReference type="InterPro" id="IPR006379">
    <property type="entry name" value="HAD-SF_hydro_IIB"/>
</dbReference>
<dbReference type="PANTHER" id="PTHR10000:SF8">
    <property type="entry name" value="HAD SUPERFAMILY HYDROLASE-LIKE, TYPE 3"/>
    <property type="match status" value="1"/>
</dbReference>
<dbReference type="Pfam" id="PF08282">
    <property type="entry name" value="Hydrolase_3"/>
    <property type="match status" value="1"/>
</dbReference>
<dbReference type="RefSeq" id="WP_201428188.1">
    <property type="nucleotide sequence ID" value="NZ_JAEQMG010000140.1"/>
</dbReference>
<accession>A0A934WT65</accession>
<dbReference type="GO" id="GO:0016791">
    <property type="term" value="F:phosphatase activity"/>
    <property type="evidence" value="ECO:0007669"/>
    <property type="project" value="TreeGrafter"/>
</dbReference>
<dbReference type="AlphaFoldDB" id="A0A934WT65"/>
<dbReference type="InterPro" id="IPR023214">
    <property type="entry name" value="HAD_sf"/>
</dbReference>
<organism evidence="1 2">
    <name type="scientific">Ruminococcus difficilis</name>
    <dbReference type="NCBI Taxonomy" id="2763069"/>
    <lineage>
        <taxon>Bacteria</taxon>
        <taxon>Bacillati</taxon>
        <taxon>Bacillota</taxon>
        <taxon>Clostridia</taxon>
        <taxon>Eubacteriales</taxon>
        <taxon>Oscillospiraceae</taxon>
        <taxon>Ruminococcus</taxon>
    </lineage>
</organism>
<protein>
    <submittedName>
        <fullName evidence="1">HAD family phosphatase</fullName>
    </submittedName>
</protein>
<evidence type="ECO:0000313" key="2">
    <source>
        <dbReference type="Proteomes" id="UP000633365"/>
    </source>
</evidence>
<gene>
    <name evidence="1" type="ORF">JKK62_12585</name>
</gene>
<dbReference type="Gene3D" id="3.40.50.1000">
    <property type="entry name" value="HAD superfamily/HAD-like"/>
    <property type="match status" value="1"/>
</dbReference>
<proteinExistence type="predicted"/>
<dbReference type="Gene3D" id="3.30.1240.10">
    <property type="match status" value="1"/>
</dbReference>
<name>A0A934WT65_9FIRM</name>
<dbReference type="PANTHER" id="PTHR10000">
    <property type="entry name" value="PHOSPHOSERINE PHOSPHATASE"/>
    <property type="match status" value="1"/>
</dbReference>
<reference evidence="1" key="1">
    <citation type="submission" date="2021-01" db="EMBL/GenBank/DDBJ databases">
        <title>Genome public.</title>
        <authorList>
            <person name="Liu C."/>
            <person name="Sun Q."/>
        </authorList>
    </citation>
    <scope>NUCLEOTIDE SEQUENCE</scope>
    <source>
        <strain evidence="1">M6</strain>
    </source>
</reference>
<comment type="caution">
    <text evidence="1">The sequence shown here is derived from an EMBL/GenBank/DDBJ whole genome shotgun (WGS) entry which is preliminary data.</text>
</comment>
<evidence type="ECO:0000313" key="1">
    <source>
        <dbReference type="EMBL" id="MBK6089464.1"/>
    </source>
</evidence>
<dbReference type="SFLD" id="SFLDG01140">
    <property type="entry name" value="C2.B:_Phosphomannomutase_and_P"/>
    <property type="match status" value="1"/>
</dbReference>
<dbReference type="SUPFAM" id="SSF56784">
    <property type="entry name" value="HAD-like"/>
    <property type="match status" value="1"/>
</dbReference>
<dbReference type="GO" id="GO:0000287">
    <property type="term" value="F:magnesium ion binding"/>
    <property type="evidence" value="ECO:0007669"/>
    <property type="project" value="TreeGrafter"/>
</dbReference>